<comment type="caution">
    <text evidence="5">The sequence shown here is derived from an EMBL/GenBank/DDBJ whole genome shotgun (WGS) entry which is preliminary data.</text>
</comment>
<dbReference type="InterPro" id="IPR001296">
    <property type="entry name" value="Glyco_trans_1"/>
</dbReference>
<dbReference type="PANTHER" id="PTHR12526:SF510">
    <property type="entry name" value="D-INOSITOL 3-PHOSPHATE GLYCOSYLTRANSFERASE"/>
    <property type="match status" value="1"/>
</dbReference>
<evidence type="ECO:0000313" key="5">
    <source>
        <dbReference type="EMBL" id="GAA5075661.1"/>
    </source>
</evidence>
<evidence type="ECO:0000259" key="4">
    <source>
        <dbReference type="Pfam" id="PF13439"/>
    </source>
</evidence>
<keyword evidence="6" id="KW-1185">Reference proteome</keyword>
<keyword evidence="1" id="KW-0328">Glycosyltransferase</keyword>
<name>A0ABP9LGF2_9RHOB</name>
<feature type="domain" description="Glycosyltransferase subfamily 4-like N-terminal" evidence="4">
    <location>
        <begin position="20"/>
        <end position="182"/>
    </location>
</feature>
<organism evidence="5 6">
    <name type="scientific">[Roseibacterium] beibuensis</name>
    <dbReference type="NCBI Taxonomy" id="1193142"/>
    <lineage>
        <taxon>Bacteria</taxon>
        <taxon>Pseudomonadati</taxon>
        <taxon>Pseudomonadota</taxon>
        <taxon>Alphaproteobacteria</taxon>
        <taxon>Rhodobacterales</taxon>
        <taxon>Roseobacteraceae</taxon>
        <taxon>Roseicyclus</taxon>
    </lineage>
</organism>
<dbReference type="InterPro" id="IPR028098">
    <property type="entry name" value="Glyco_trans_4-like_N"/>
</dbReference>
<dbReference type="Pfam" id="PF13439">
    <property type="entry name" value="Glyco_transf_4"/>
    <property type="match status" value="1"/>
</dbReference>
<protein>
    <submittedName>
        <fullName evidence="5">Glycosyltransferase</fullName>
    </submittedName>
</protein>
<sequence length="387" mass="41794">MPRIAPGTRVAFLINSMEGGGAERAMANLLGHLLPHLDDCEIELILLDDLPRKQTLPDGLKITTLDGRKKMARSLFQLHRYWSSKGPHPEVCISFLARANVINVLLAYRFGHKTIISERVNTSSHIAGSRAEPLLAWITKRTYSKADHVIPVSGGVADDLAGRFDVPRTRMSVIGNPIDAERLKTLAQQPPAIDLPEDYFLGVGRLVPNKNFSLLIDAFAQSGTVSSLVLLGQGPELEELKKKATQLGVADRVLFAGFVENPYPIMARARALVSASRAEGFPNTLIEAMSVGCPVVATDCPSGPAEVLDSVPARHAPWPDEAYGLLVPMEDRTAMAEAITLLGDTAMREHYASKASARAADFGHDAVTKAYLGLIASMTGEACRAID</sequence>
<feature type="domain" description="Glycosyl transferase family 1" evidence="3">
    <location>
        <begin position="189"/>
        <end position="351"/>
    </location>
</feature>
<dbReference type="SUPFAM" id="SSF53756">
    <property type="entry name" value="UDP-Glycosyltransferase/glycogen phosphorylase"/>
    <property type="match status" value="1"/>
</dbReference>
<dbReference type="EMBL" id="BAABHW010000003">
    <property type="protein sequence ID" value="GAA5075661.1"/>
    <property type="molecule type" value="Genomic_DNA"/>
</dbReference>
<dbReference type="Pfam" id="PF00534">
    <property type="entry name" value="Glycos_transf_1"/>
    <property type="match status" value="1"/>
</dbReference>
<keyword evidence="2" id="KW-0808">Transferase</keyword>
<dbReference type="RefSeq" id="WP_259548799.1">
    <property type="nucleotide sequence ID" value="NZ_BAABHW010000003.1"/>
</dbReference>
<dbReference type="PANTHER" id="PTHR12526">
    <property type="entry name" value="GLYCOSYLTRANSFERASE"/>
    <property type="match status" value="1"/>
</dbReference>
<evidence type="ECO:0000259" key="3">
    <source>
        <dbReference type="Pfam" id="PF00534"/>
    </source>
</evidence>
<evidence type="ECO:0000256" key="1">
    <source>
        <dbReference type="ARBA" id="ARBA00022676"/>
    </source>
</evidence>
<evidence type="ECO:0000256" key="2">
    <source>
        <dbReference type="ARBA" id="ARBA00022679"/>
    </source>
</evidence>
<reference evidence="6" key="1">
    <citation type="journal article" date="2019" name="Int. J. Syst. Evol. Microbiol.">
        <title>The Global Catalogue of Microorganisms (GCM) 10K type strain sequencing project: providing services to taxonomists for standard genome sequencing and annotation.</title>
        <authorList>
            <consortium name="The Broad Institute Genomics Platform"/>
            <consortium name="The Broad Institute Genome Sequencing Center for Infectious Disease"/>
            <person name="Wu L."/>
            <person name="Ma J."/>
        </authorList>
    </citation>
    <scope>NUCLEOTIDE SEQUENCE [LARGE SCALE GENOMIC DNA]</scope>
    <source>
        <strain evidence="6">JCM 18015</strain>
    </source>
</reference>
<dbReference type="CDD" id="cd03811">
    <property type="entry name" value="GT4_GT28_WabH-like"/>
    <property type="match status" value="1"/>
</dbReference>
<accession>A0ABP9LGF2</accession>
<dbReference type="Proteomes" id="UP001499910">
    <property type="component" value="Unassembled WGS sequence"/>
</dbReference>
<evidence type="ECO:0000313" key="6">
    <source>
        <dbReference type="Proteomes" id="UP001499910"/>
    </source>
</evidence>
<dbReference type="Gene3D" id="3.40.50.2000">
    <property type="entry name" value="Glycogen Phosphorylase B"/>
    <property type="match status" value="2"/>
</dbReference>
<gene>
    <name evidence="5" type="ORF">GCM10023209_23870</name>
</gene>
<proteinExistence type="predicted"/>